<comment type="caution">
    <text evidence="3">The sequence shown here is derived from an EMBL/GenBank/DDBJ whole genome shotgun (WGS) entry which is preliminary data.</text>
</comment>
<organism evidence="3 4">
    <name type="scientific">Rhizophagus irregularis</name>
    <dbReference type="NCBI Taxonomy" id="588596"/>
    <lineage>
        <taxon>Eukaryota</taxon>
        <taxon>Fungi</taxon>
        <taxon>Fungi incertae sedis</taxon>
        <taxon>Mucoromycota</taxon>
        <taxon>Glomeromycotina</taxon>
        <taxon>Glomeromycetes</taxon>
        <taxon>Glomerales</taxon>
        <taxon>Glomeraceae</taxon>
        <taxon>Rhizophagus</taxon>
    </lineage>
</organism>
<keyword evidence="4" id="KW-1185">Reference proteome</keyword>
<dbReference type="Pfam" id="PF26638">
    <property type="entry name" value="DUF8211"/>
    <property type="match status" value="1"/>
</dbReference>
<reference evidence="3 4" key="1">
    <citation type="submission" date="2015-10" db="EMBL/GenBank/DDBJ databases">
        <title>Genome analyses suggest a sexual origin of heterokaryosis in a supposedly ancient asexual fungus.</title>
        <authorList>
            <person name="Ropars J."/>
            <person name="Sedzielewska K."/>
            <person name="Noel J."/>
            <person name="Charron P."/>
            <person name="Farinelli L."/>
            <person name="Marton T."/>
            <person name="Kruger M."/>
            <person name="Pelin A."/>
            <person name="Brachmann A."/>
            <person name="Corradi N."/>
        </authorList>
    </citation>
    <scope>NUCLEOTIDE SEQUENCE [LARGE SCALE GENOMIC DNA]</scope>
    <source>
        <strain evidence="3 4">A4</strain>
    </source>
</reference>
<dbReference type="VEuPathDB" id="FungiDB:FUN_000962"/>
<dbReference type="InterPro" id="IPR058524">
    <property type="entry name" value="DUF8211"/>
</dbReference>
<dbReference type="Proteomes" id="UP000234323">
    <property type="component" value="Unassembled WGS sequence"/>
</dbReference>
<proteinExistence type="predicted"/>
<dbReference type="AlphaFoldDB" id="A0A2I1HH13"/>
<evidence type="ECO:0000313" key="4">
    <source>
        <dbReference type="Proteomes" id="UP000234323"/>
    </source>
</evidence>
<evidence type="ECO:0000256" key="1">
    <source>
        <dbReference type="SAM" id="MobiDB-lite"/>
    </source>
</evidence>
<protein>
    <recommendedName>
        <fullName evidence="2">DUF8211 domain-containing protein</fullName>
    </recommendedName>
</protein>
<sequence>MKDYTPEQVVLEIGQLRDNEKKDIIINRSLLKIEEQRKEIEDSSCKNELEKAKEYHSVNTCSTRLLDLQQKTKTDMDCIKEVKKRIIGEQEDRISNYIKKNNPIEPKVPINNKILRANKLFSTWRSRSEKRIYSHHLGITYIVTYQANDQKYVITHERLEEEYAKFLLDYLTTVKAHQWHYTDLCSDTSDDTKESSSNSKYDGFS</sequence>
<feature type="domain" description="DUF8211" evidence="2">
    <location>
        <begin position="117"/>
        <end position="170"/>
    </location>
</feature>
<feature type="region of interest" description="Disordered" evidence="1">
    <location>
        <begin position="186"/>
        <end position="205"/>
    </location>
</feature>
<feature type="compositionally biased region" description="Low complexity" evidence="1">
    <location>
        <begin position="195"/>
        <end position="205"/>
    </location>
</feature>
<gene>
    <name evidence="3" type="ORF">RhiirA4_479852</name>
</gene>
<dbReference type="EMBL" id="LLXI01002879">
    <property type="protein sequence ID" value="PKY58166.1"/>
    <property type="molecule type" value="Genomic_DNA"/>
</dbReference>
<accession>A0A2I1HH13</accession>
<evidence type="ECO:0000313" key="3">
    <source>
        <dbReference type="EMBL" id="PKY58166.1"/>
    </source>
</evidence>
<evidence type="ECO:0000259" key="2">
    <source>
        <dbReference type="Pfam" id="PF26638"/>
    </source>
</evidence>
<name>A0A2I1HH13_9GLOM</name>